<feature type="chain" id="PRO_5045463841" evidence="1">
    <location>
        <begin position="23"/>
        <end position="145"/>
    </location>
</feature>
<keyword evidence="3" id="KW-1185">Reference proteome</keyword>
<name>A0ABY1QUR2_9BURK</name>
<evidence type="ECO:0000313" key="3">
    <source>
        <dbReference type="Proteomes" id="UP001158049"/>
    </source>
</evidence>
<keyword evidence="1" id="KW-0732">Signal</keyword>
<dbReference type="InterPro" id="IPR007332">
    <property type="entry name" value="DUF411"/>
</dbReference>
<organism evidence="2 3">
    <name type="scientific">Noviherbaspirillum suwonense</name>
    <dbReference type="NCBI Taxonomy" id="1224511"/>
    <lineage>
        <taxon>Bacteria</taxon>
        <taxon>Pseudomonadati</taxon>
        <taxon>Pseudomonadota</taxon>
        <taxon>Betaproteobacteria</taxon>
        <taxon>Burkholderiales</taxon>
        <taxon>Oxalobacteraceae</taxon>
        <taxon>Noviherbaspirillum</taxon>
    </lineage>
</organism>
<protein>
    <submittedName>
        <fullName evidence="2">Uncharacterized conserved protein</fullName>
    </submittedName>
</protein>
<dbReference type="Proteomes" id="UP001158049">
    <property type="component" value="Unassembled WGS sequence"/>
</dbReference>
<evidence type="ECO:0000313" key="2">
    <source>
        <dbReference type="EMBL" id="SMP81439.1"/>
    </source>
</evidence>
<comment type="caution">
    <text evidence="2">The sequence shown here is derived from an EMBL/GenBank/DDBJ whole genome shotgun (WGS) entry which is preliminary data.</text>
</comment>
<dbReference type="EMBL" id="FXUL01000044">
    <property type="protein sequence ID" value="SMP81439.1"/>
    <property type="molecule type" value="Genomic_DNA"/>
</dbReference>
<sequence length="145" mass="15425">MNIWTKTLAAAVLAGLQLSAFAAGTPVKLYKNPHCGCCDVYADHLKQSGFEVEMIDTNDMQAIKAKFGVPEKLEGCHTATIGNYVFEGLIPAENIKKVLAEKPPIKGLSVPGMPVGAPGMPGNKKGPINVYYLNASATPKVFSTF</sequence>
<evidence type="ECO:0000256" key="1">
    <source>
        <dbReference type="SAM" id="SignalP"/>
    </source>
</evidence>
<proteinExistence type="predicted"/>
<dbReference type="RefSeq" id="WP_283445658.1">
    <property type="nucleotide sequence ID" value="NZ_FXUL01000044.1"/>
</dbReference>
<gene>
    <name evidence="2" type="ORF">SAMN06295970_1448</name>
</gene>
<dbReference type="Pfam" id="PF04214">
    <property type="entry name" value="DUF411"/>
    <property type="match status" value="1"/>
</dbReference>
<reference evidence="2 3" key="1">
    <citation type="submission" date="2017-05" db="EMBL/GenBank/DDBJ databases">
        <authorList>
            <person name="Varghese N."/>
            <person name="Submissions S."/>
        </authorList>
    </citation>
    <scope>NUCLEOTIDE SEQUENCE [LARGE SCALE GENOMIC DNA]</scope>
    <source>
        <strain evidence="2 3">DSM 26001</strain>
    </source>
</reference>
<accession>A0ABY1QUR2</accession>
<feature type="signal peptide" evidence="1">
    <location>
        <begin position="1"/>
        <end position="22"/>
    </location>
</feature>